<evidence type="ECO:0000313" key="2">
    <source>
        <dbReference type="Proteomes" id="UP000286576"/>
    </source>
</evidence>
<dbReference type="RefSeq" id="WP_119585256.1">
    <property type="nucleotide sequence ID" value="NZ_CAWODQ010000012.1"/>
</dbReference>
<accession>A0A418NU07</accession>
<dbReference type="AlphaFoldDB" id="A0A418NU07"/>
<gene>
    <name evidence="1" type="ORF">D2V07_04650</name>
</gene>
<dbReference type="InterPro" id="IPR011200">
    <property type="entry name" value="UCP012608"/>
</dbReference>
<reference evidence="1 2" key="1">
    <citation type="submission" date="2018-08" db="EMBL/GenBank/DDBJ databases">
        <title>Erythrobacter zhengii sp.nov., a bacterium isolated from deep-sea sediment.</title>
        <authorList>
            <person name="Fang C."/>
            <person name="Wu Y.-H."/>
            <person name="Sun C."/>
            <person name="Wang H."/>
            <person name="Cheng H."/>
            <person name="Meng F.-X."/>
            <person name="Wang C.-S."/>
            <person name="Xu X.-W."/>
        </authorList>
    </citation>
    <scope>NUCLEOTIDE SEQUENCE [LARGE SCALE GENOMIC DNA]</scope>
    <source>
        <strain evidence="1 2">V18</strain>
    </source>
</reference>
<dbReference type="PIRSF" id="PIRSF012608">
    <property type="entry name" value="UCP012608"/>
    <property type="match status" value="1"/>
</dbReference>
<comment type="caution">
    <text evidence="1">The sequence shown here is derived from an EMBL/GenBank/DDBJ whole genome shotgun (WGS) entry which is preliminary data.</text>
</comment>
<dbReference type="Pfam" id="PF10094">
    <property type="entry name" value="DUF2332"/>
    <property type="match status" value="1"/>
</dbReference>
<dbReference type="EMBL" id="QXFL01000002">
    <property type="protein sequence ID" value="RIV87637.1"/>
    <property type="molecule type" value="Genomic_DNA"/>
</dbReference>
<keyword evidence="2" id="KW-1185">Reference proteome</keyword>
<sequence length="357" mass="39391">MADGDETMAMEIESVPGALEWHANYCERSNAPITARVIRSLLALMETDTASGRRLAQWAGRGIEDALALRVVGGLHSLSLSGEEPRLEPVFQGLITDQAQVDAIVCDAARTFDHRLLPWFDGPPQTNEAGRSASVMGALLWLSRQLGPRFELNEIGASAGINTMMARFVFDLGGTTVGPSLSSIRIEPEWRGDAPPPGTVEIVEATGCDIAPVDLTDERQAERLRAYIWADAHDRMARMDAAIAMAKRMPPEVQRMDAAEFVAARLARPQEEGVTRVFFHTIMWQYLPQPTADAITAAIEAAGDQATSEKPLAWIRLETNRETFRHELTVRYWPGGADEWTLLAQAHPHGEWVEWNG</sequence>
<proteinExistence type="predicted"/>
<dbReference type="OrthoDB" id="7666987at2"/>
<name>A0A418NU07_9SPHN</name>
<organism evidence="1 2">
    <name type="scientific">Aurantiacibacter zhengii</name>
    <dbReference type="NCBI Taxonomy" id="2307003"/>
    <lineage>
        <taxon>Bacteria</taxon>
        <taxon>Pseudomonadati</taxon>
        <taxon>Pseudomonadota</taxon>
        <taxon>Alphaproteobacteria</taxon>
        <taxon>Sphingomonadales</taxon>
        <taxon>Erythrobacteraceae</taxon>
        <taxon>Aurantiacibacter</taxon>
    </lineage>
</organism>
<protein>
    <submittedName>
        <fullName evidence="1">DUF2332 domain-containing protein</fullName>
    </submittedName>
</protein>
<evidence type="ECO:0000313" key="1">
    <source>
        <dbReference type="EMBL" id="RIV87637.1"/>
    </source>
</evidence>
<dbReference type="Proteomes" id="UP000286576">
    <property type="component" value="Unassembled WGS sequence"/>
</dbReference>